<accession>A0A1A8TBA2</accession>
<keyword evidence="3" id="KW-0862">Zinc</keyword>
<dbReference type="GO" id="GO:0046872">
    <property type="term" value="F:metal ion binding"/>
    <property type="evidence" value="ECO:0007669"/>
    <property type="project" value="UniProtKB-KW"/>
</dbReference>
<dbReference type="Gene3D" id="3.90.1590.10">
    <property type="entry name" value="glutathione-dependent formaldehyde- activating enzyme (gfa)"/>
    <property type="match status" value="1"/>
</dbReference>
<dbReference type="PANTHER" id="PTHR33337">
    <property type="entry name" value="GFA DOMAIN-CONTAINING PROTEIN"/>
    <property type="match status" value="1"/>
</dbReference>
<evidence type="ECO:0000256" key="3">
    <source>
        <dbReference type="ARBA" id="ARBA00022833"/>
    </source>
</evidence>
<dbReference type="GO" id="GO:0016846">
    <property type="term" value="F:carbon-sulfur lyase activity"/>
    <property type="evidence" value="ECO:0007669"/>
    <property type="project" value="InterPro"/>
</dbReference>
<dbReference type="Pfam" id="PF04828">
    <property type="entry name" value="GFA"/>
    <property type="match status" value="1"/>
</dbReference>
<proteinExistence type="inferred from homology"/>
<evidence type="ECO:0000313" key="7">
    <source>
        <dbReference type="Proteomes" id="UP000092544"/>
    </source>
</evidence>
<reference evidence="6 7" key="1">
    <citation type="submission" date="2016-06" db="EMBL/GenBank/DDBJ databases">
        <authorList>
            <person name="Kjaerup R.B."/>
            <person name="Dalgaard T.S."/>
            <person name="Juul-Madsen H.R."/>
        </authorList>
    </citation>
    <scope>NUCLEOTIDE SEQUENCE [LARGE SCALE GENOMIC DNA]</scope>
    <source>
        <strain evidence="6 7">CECT 8886</strain>
    </source>
</reference>
<dbReference type="PROSITE" id="PS51891">
    <property type="entry name" value="CENP_V_GFA"/>
    <property type="match status" value="1"/>
</dbReference>
<sequence>MTSIYKGSCLCGEVRFSVEGFCEQAANCHCSMCRKFHGAAFGSLVGTIGLKWISGQDYLEEFTAPNGTVRTFCRQCGSSLGFRSKDRRPEDMEIAIATFDQDIPVQIDAHIFTKYKANWCVIDEKLPAFLEDRENEIRS</sequence>
<keyword evidence="4" id="KW-0456">Lyase</keyword>
<dbReference type="AlphaFoldDB" id="A0A1A8TBA2"/>
<dbReference type="InterPro" id="IPR006913">
    <property type="entry name" value="CENP-V/GFA"/>
</dbReference>
<dbReference type="PANTHER" id="PTHR33337:SF40">
    <property type="entry name" value="CENP-V_GFA DOMAIN-CONTAINING PROTEIN-RELATED"/>
    <property type="match status" value="1"/>
</dbReference>
<evidence type="ECO:0000259" key="5">
    <source>
        <dbReference type="PROSITE" id="PS51891"/>
    </source>
</evidence>
<dbReference type="OrthoDB" id="9786619at2"/>
<evidence type="ECO:0000256" key="1">
    <source>
        <dbReference type="ARBA" id="ARBA00005495"/>
    </source>
</evidence>
<feature type="domain" description="CENP-V/GFA" evidence="5">
    <location>
        <begin position="5"/>
        <end position="116"/>
    </location>
</feature>
<dbReference type="EMBL" id="FLOB01000003">
    <property type="protein sequence ID" value="SBS30227.1"/>
    <property type="molecule type" value="Genomic_DNA"/>
</dbReference>
<dbReference type="RefSeq" id="WP_067015029.1">
    <property type="nucleotide sequence ID" value="NZ_FLOB01000003.1"/>
</dbReference>
<keyword evidence="7" id="KW-1185">Reference proteome</keyword>
<evidence type="ECO:0000313" key="6">
    <source>
        <dbReference type="EMBL" id="SBS30227.1"/>
    </source>
</evidence>
<comment type="similarity">
    <text evidence="1">Belongs to the Gfa family.</text>
</comment>
<dbReference type="SUPFAM" id="SSF51316">
    <property type="entry name" value="Mss4-like"/>
    <property type="match status" value="1"/>
</dbReference>
<evidence type="ECO:0000256" key="4">
    <source>
        <dbReference type="ARBA" id="ARBA00023239"/>
    </source>
</evidence>
<evidence type="ECO:0000256" key="2">
    <source>
        <dbReference type="ARBA" id="ARBA00022723"/>
    </source>
</evidence>
<gene>
    <name evidence="6" type="ORF">MSP8886_01736</name>
</gene>
<organism evidence="6 7">
    <name type="scientific">Marinomonas spartinae</name>
    <dbReference type="NCBI Taxonomy" id="1792290"/>
    <lineage>
        <taxon>Bacteria</taxon>
        <taxon>Pseudomonadati</taxon>
        <taxon>Pseudomonadota</taxon>
        <taxon>Gammaproteobacteria</taxon>
        <taxon>Oceanospirillales</taxon>
        <taxon>Oceanospirillaceae</taxon>
        <taxon>Marinomonas</taxon>
    </lineage>
</organism>
<name>A0A1A8TBA2_9GAMM</name>
<protein>
    <submittedName>
        <fullName evidence="6">Glutathione-dependent formaldehyde-activating enzyme</fullName>
    </submittedName>
</protein>
<dbReference type="Proteomes" id="UP000092544">
    <property type="component" value="Unassembled WGS sequence"/>
</dbReference>
<dbReference type="InterPro" id="IPR011057">
    <property type="entry name" value="Mss4-like_sf"/>
</dbReference>
<keyword evidence="2" id="KW-0479">Metal-binding</keyword>